<evidence type="ECO:0000256" key="1">
    <source>
        <dbReference type="SAM" id="SignalP"/>
    </source>
</evidence>
<sequence>MSPFLGLVLLPLTCLSHLSSLPFWAGSVRLTQAAGPAARSPEPTGSALLFLLLKQLLGLVSLVRRSEPYHRLSRALPPLEQVCNQATSWSGLLVKRRQHPRMGV</sequence>
<dbReference type="AlphaFoldDB" id="A0A2X0NY10"/>
<feature type="chain" id="PRO_5016028813" evidence="1">
    <location>
        <begin position="21"/>
        <end position="104"/>
    </location>
</feature>
<organism evidence="2 3">
    <name type="scientific">Microbotryum silenes-dioicae</name>
    <dbReference type="NCBI Taxonomy" id="796604"/>
    <lineage>
        <taxon>Eukaryota</taxon>
        <taxon>Fungi</taxon>
        <taxon>Dikarya</taxon>
        <taxon>Basidiomycota</taxon>
        <taxon>Pucciniomycotina</taxon>
        <taxon>Microbotryomycetes</taxon>
        <taxon>Microbotryales</taxon>
        <taxon>Microbotryaceae</taxon>
        <taxon>Microbotryum</taxon>
    </lineage>
</organism>
<accession>A0A2X0NY10</accession>
<dbReference type="EMBL" id="FQNC01000042">
    <property type="protein sequence ID" value="SGY38876.1"/>
    <property type="molecule type" value="Genomic_DNA"/>
</dbReference>
<keyword evidence="1" id="KW-0732">Signal</keyword>
<dbReference type="Proteomes" id="UP000249464">
    <property type="component" value="Unassembled WGS sequence"/>
</dbReference>
<name>A0A2X0NY10_9BASI</name>
<evidence type="ECO:0000313" key="3">
    <source>
        <dbReference type="Proteomes" id="UP000249464"/>
    </source>
</evidence>
<keyword evidence="3" id="KW-1185">Reference proteome</keyword>
<proteinExistence type="predicted"/>
<gene>
    <name evidence="2" type="primary">BQ5605_C003g02096</name>
    <name evidence="2" type="ORF">BQ5605_C003G02096</name>
</gene>
<feature type="signal peptide" evidence="1">
    <location>
        <begin position="1"/>
        <end position="20"/>
    </location>
</feature>
<protein>
    <submittedName>
        <fullName evidence="2">BQ5605_C003g02096 protein</fullName>
    </submittedName>
</protein>
<reference evidence="2 3" key="1">
    <citation type="submission" date="2016-11" db="EMBL/GenBank/DDBJ databases">
        <authorList>
            <person name="Jaros S."/>
            <person name="Januszkiewicz K."/>
            <person name="Wedrychowicz H."/>
        </authorList>
    </citation>
    <scope>NUCLEOTIDE SEQUENCE [LARGE SCALE GENOMIC DNA]</scope>
</reference>
<evidence type="ECO:0000313" key="2">
    <source>
        <dbReference type="EMBL" id="SGY38876.1"/>
    </source>
</evidence>